<dbReference type="EMBL" id="JBHSKS010000016">
    <property type="protein sequence ID" value="MFC5193317.1"/>
    <property type="molecule type" value="Genomic_DNA"/>
</dbReference>
<comment type="caution">
    <text evidence="1">The sequence shown here is derived from an EMBL/GenBank/DDBJ whole genome shotgun (WGS) entry which is preliminary data.</text>
</comment>
<reference evidence="2" key="1">
    <citation type="journal article" date="2019" name="Int. J. Syst. Evol. Microbiol.">
        <title>The Global Catalogue of Microorganisms (GCM) 10K type strain sequencing project: providing services to taxonomists for standard genome sequencing and annotation.</title>
        <authorList>
            <consortium name="The Broad Institute Genomics Platform"/>
            <consortium name="The Broad Institute Genome Sequencing Center for Infectious Disease"/>
            <person name="Wu L."/>
            <person name="Ma J."/>
        </authorList>
    </citation>
    <scope>NUCLEOTIDE SEQUENCE [LARGE SCALE GENOMIC DNA]</scope>
    <source>
        <strain evidence="2">CGMCC 1.7030</strain>
    </source>
</reference>
<gene>
    <name evidence="1" type="ORF">ACFPIK_16210</name>
</gene>
<dbReference type="RefSeq" id="WP_377917140.1">
    <property type="nucleotide sequence ID" value="NZ_JBHSKS010000016.1"/>
</dbReference>
<proteinExistence type="predicted"/>
<name>A0ABW0BZB4_9BACT</name>
<protein>
    <submittedName>
        <fullName evidence="1">RHS repeat domain-containing protein</fullName>
    </submittedName>
</protein>
<sequence length="445" mass="48262">MTLSVHGKFLDKKKARVNEASFAAMGGKTALLDQLNELALNSQMAGGPNPIAVLNLVDIVAKDLQKKETPEAYLIYALYDEDSNRYEVGKKVLTRNAANQHEELEEKLAIKKNGYIETFVVNETSQDVWFDNFKILSQGSILVQETHYDPWGLELTGIGYEYAGVKKNNWKFQSQESIDDLGLNWSSFKWRNHQPDIGRFFNIDPLADKYVHNSPYAFSENKVVAHVELEGLESVSIQTEGRGIVPVAGNLSFTASGSYGIAIGTRKDQKGIHAVQYINGSMGPASGAGIAGGVGTYLNSGNLEDLSGLSFGIGGFLGGAPTGLPDGSFEFNTSADGSQLGGMIPFVSPGKALGGGVWAEASYTQFLGEPVSVSNMSEGDLGNFAEKLGVSIEQFSKILNDVTKYVNSQNNRNTSTDSLKSDLKENSLTKTDATRVEINRRIKKD</sequence>
<evidence type="ECO:0000313" key="2">
    <source>
        <dbReference type="Proteomes" id="UP001596163"/>
    </source>
</evidence>
<organism evidence="1 2">
    <name type="scientific">Algoriphagus aquatilis</name>
    <dbReference type="NCBI Taxonomy" id="490186"/>
    <lineage>
        <taxon>Bacteria</taxon>
        <taxon>Pseudomonadati</taxon>
        <taxon>Bacteroidota</taxon>
        <taxon>Cytophagia</taxon>
        <taxon>Cytophagales</taxon>
        <taxon>Cyclobacteriaceae</taxon>
        <taxon>Algoriphagus</taxon>
    </lineage>
</organism>
<keyword evidence="2" id="KW-1185">Reference proteome</keyword>
<dbReference type="Proteomes" id="UP001596163">
    <property type="component" value="Unassembled WGS sequence"/>
</dbReference>
<dbReference type="Gene3D" id="2.180.10.10">
    <property type="entry name" value="RHS repeat-associated core"/>
    <property type="match status" value="1"/>
</dbReference>
<accession>A0ABW0BZB4</accession>
<evidence type="ECO:0000313" key="1">
    <source>
        <dbReference type="EMBL" id="MFC5193317.1"/>
    </source>
</evidence>